<gene>
    <name evidence="3" type="ORF">Agub_g1851</name>
</gene>
<sequence>MNAAELQQKCISLEAELRDRESELATLRELAQDLSQDVQSAKIIELSKKNRALNLALEREKQRVAKLQAEVASAGSSATRPLSGNGSTAAPLEAVEEIARSMVEQAAEAAEAAQREAAQWKEKLAQTTNKISQMEQKVFSLESENKKLTRALVREVGEEVPLARVLDDSGDWKGRREQIIALKDQVKQLRAAAGQATPDSKQEAAAKGVITKISRERNQELERLTGELAGVRGELEALRLKYEGAVSRRKILETELSSMKSKVSVVLDKAATDDRLIAALKSEVAALRKGQQQGGATQGSAGGAERPGGAPLSRSASSVSPDDELWRELGSLRRRVAEQEEQIDRQEAIILALQQRCAAAAASCAPASAGGAGAGLGGRPGSSSGRPGSGGARGGAAWEGAVEQQMRLLEVENSRLTELVALLQRRLEGS</sequence>
<feature type="coiled-coil region" evidence="1">
    <location>
        <begin position="329"/>
        <end position="356"/>
    </location>
</feature>
<keyword evidence="1" id="KW-0175">Coiled coil</keyword>
<dbReference type="EMBL" id="BMAR01000001">
    <property type="protein sequence ID" value="GFR41182.1"/>
    <property type="molecule type" value="Genomic_DNA"/>
</dbReference>
<feature type="region of interest" description="Disordered" evidence="2">
    <location>
        <begin position="289"/>
        <end position="323"/>
    </location>
</feature>
<name>A0AAD3HHM7_9CHLO</name>
<feature type="coiled-coil region" evidence="1">
    <location>
        <begin position="221"/>
        <end position="255"/>
    </location>
</feature>
<protein>
    <recommendedName>
        <fullName evidence="5">Coiled-coil domain-containing protein 13</fullName>
    </recommendedName>
</protein>
<evidence type="ECO:0000313" key="3">
    <source>
        <dbReference type="EMBL" id="GFR41182.1"/>
    </source>
</evidence>
<evidence type="ECO:0008006" key="5">
    <source>
        <dbReference type="Google" id="ProtNLM"/>
    </source>
</evidence>
<dbReference type="AlphaFoldDB" id="A0AAD3HHM7"/>
<dbReference type="PANTHER" id="PTHR31935">
    <property type="entry name" value="COILED-COIL DOMAIN-CONTAINING PROTEIN 13"/>
    <property type="match status" value="1"/>
</dbReference>
<feature type="compositionally biased region" description="Gly residues" evidence="2">
    <location>
        <begin position="292"/>
        <end position="306"/>
    </location>
</feature>
<feature type="coiled-coil region" evidence="1">
    <location>
        <begin position="3"/>
        <end position="151"/>
    </location>
</feature>
<proteinExistence type="predicted"/>
<dbReference type="Proteomes" id="UP001054857">
    <property type="component" value="Unassembled WGS sequence"/>
</dbReference>
<evidence type="ECO:0000256" key="1">
    <source>
        <dbReference type="SAM" id="Coils"/>
    </source>
</evidence>
<accession>A0AAD3HHM7</accession>
<organism evidence="3 4">
    <name type="scientific">Astrephomene gubernaculifera</name>
    <dbReference type="NCBI Taxonomy" id="47775"/>
    <lineage>
        <taxon>Eukaryota</taxon>
        <taxon>Viridiplantae</taxon>
        <taxon>Chlorophyta</taxon>
        <taxon>core chlorophytes</taxon>
        <taxon>Chlorophyceae</taxon>
        <taxon>CS clade</taxon>
        <taxon>Chlamydomonadales</taxon>
        <taxon>Astrephomenaceae</taxon>
        <taxon>Astrephomene</taxon>
    </lineage>
</organism>
<feature type="compositionally biased region" description="Gly residues" evidence="2">
    <location>
        <begin position="370"/>
        <end position="380"/>
    </location>
</feature>
<dbReference type="PANTHER" id="PTHR31935:SF1">
    <property type="entry name" value="COILED-COIL DOMAIN-CONTAINING PROTEIN 13"/>
    <property type="match status" value="1"/>
</dbReference>
<dbReference type="Gene3D" id="1.20.1170.10">
    <property type="match status" value="1"/>
</dbReference>
<keyword evidence="4" id="KW-1185">Reference proteome</keyword>
<feature type="region of interest" description="Disordered" evidence="2">
    <location>
        <begin position="369"/>
        <end position="398"/>
    </location>
</feature>
<evidence type="ECO:0000256" key="2">
    <source>
        <dbReference type="SAM" id="MobiDB-lite"/>
    </source>
</evidence>
<dbReference type="InterPro" id="IPR038929">
    <property type="entry name" value="CCDC13"/>
</dbReference>
<reference evidence="3 4" key="1">
    <citation type="journal article" date="2021" name="Sci. Rep.">
        <title>Genome sequencing of the multicellular alga Astrephomene provides insights into convergent evolution of germ-soma differentiation.</title>
        <authorList>
            <person name="Yamashita S."/>
            <person name="Yamamoto K."/>
            <person name="Matsuzaki R."/>
            <person name="Suzuki S."/>
            <person name="Yamaguchi H."/>
            <person name="Hirooka S."/>
            <person name="Minakuchi Y."/>
            <person name="Miyagishima S."/>
            <person name="Kawachi M."/>
            <person name="Toyoda A."/>
            <person name="Nozaki H."/>
        </authorList>
    </citation>
    <scope>NUCLEOTIDE SEQUENCE [LARGE SCALE GENOMIC DNA]</scope>
    <source>
        <strain evidence="3 4">NIES-4017</strain>
    </source>
</reference>
<evidence type="ECO:0000313" key="4">
    <source>
        <dbReference type="Proteomes" id="UP001054857"/>
    </source>
</evidence>
<comment type="caution">
    <text evidence="3">The sequence shown here is derived from an EMBL/GenBank/DDBJ whole genome shotgun (WGS) entry which is preliminary data.</text>
</comment>